<sequence>MGSLRPTLVVMVRAPVAGRVKTRLARTIGPVEAVRFARSVTAGLLRRVGRDPRWRTILAVAPDRAAEAGFWPRWVARRPQGGGDLGARMQRLVADGPPGPVVIVGSDIPGIRAADIAAAFRVLGRREAAFGPAEDGGYWLVGARRRPRRPDFFRDVRWSSPHALADTLRNLAAPAGFVRSRADVDDEAGWRRWRRGAGGAGGPRPGDAA</sequence>
<feature type="compositionally biased region" description="Gly residues" evidence="1">
    <location>
        <begin position="196"/>
        <end position="209"/>
    </location>
</feature>
<dbReference type="InterPro" id="IPR029044">
    <property type="entry name" value="Nucleotide-diphossugar_trans"/>
</dbReference>
<dbReference type="EMBL" id="BPQH01000002">
    <property type="protein sequence ID" value="GJD48067.1"/>
    <property type="molecule type" value="Genomic_DNA"/>
</dbReference>
<evidence type="ECO:0000256" key="1">
    <source>
        <dbReference type="SAM" id="MobiDB-lite"/>
    </source>
</evidence>
<protein>
    <submittedName>
        <fullName evidence="2">Phosphoenolpyruvate guanylyltransferase</fullName>
    </submittedName>
</protein>
<accession>A0ABQ4QU12</accession>
<dbReference type="Proteomes" id="UP001055167">
    <property type="component" value="Unassembled WGS sequence"/>
</dbReference>
<evidence type="ECO:0000313" key="2">
    <source>
        <dbReference type="EMBL" id="GJD48067.1"/>
    </source>
</evidence>
<evidence type="ECO:0000313" key="3">
    <source>
        <dbReference type="Proteomes" id="UP001055167"/>
    </source>
</evidence>
<dbReference type="InterPro" id="IPR018641">
    <property type="entry name" value="Trfase_1_rSAM/seldom-assoc"/>
</dbReference>
<reference evidence="2" key="2">
    <citation type="submission" date="2021-08" db="EMBL/GenBank/DDBJ databases">
        <authorList>
            <person name="Tani A."/>
            <person name="Ola A."/>
            <person name="Ogura Y."/>
            <person name="Katsura K."/>
            <person name="Hayashi T."/>
        </authorList>
    </citation>
    <scope>NUCLEOTIDE SEQUENCE</scope>
    <source>
        <strain evidence="2">KCTC 52305</strain>
    </source>
</reference>
<keyword evidence="2" id="KW-0548">Nucleotidyltransferase</keyword>
<gene>
    <name evidence="2" type="primary">fbiD</name>
    <name evidence="2" type="ORF">OPKNFCMD_0783</name>
</gene>
<organism evidence="2 3">
    <name type="scientific">Methylobacterium crusticola</name>
    <dbReference type="NCBI Taxonomy" id="1697972"/>
    <lineage>
        <taxon>Bacteria</taxon>
        <taxon>Pseudomonadati</taxon>
        <taxon>Pseudomonadota</taxon>
        <taxon>Alphaproteobacteria</taxon>
        <taxon>Hyphomicrobiales</taxon>
        <taxon>Methylobacteriaceae</taxon>
        <taxon>Methylobacterium</taxon>
    </lineage>
</organism>
<comment type="caution">
    <text evidence="2">The sequence shown here is derived from an EMBL/GenBank/DDBJ whole genome shotgun (WGS) entry which is preliminary data.</text>
</comment>
<dbReference type="NCBIfam" id="TIGR04282">
    <property type="entry name" value="glyco_like_cofC"/>
    <property type="match status" value="1"/>
</dbReference>
<proteinExistence type="predicted"/>
<dbReference type="Gene3D" id="3.90.550.10">
    <property type="entry name" value="Spore Coat Polysaccharide Biosynthesis Protein SpsA, Chain A"/>
    <property type="match status" value="1"/>
</dbReference>
<dbReference type="PANTHER" id="PTHR36529">
    <property type="entry name" value="SLL1095 PROTEIN"/>
    <property type="match status" value="1"/>
</dbReference>
<dbReference type="RefSeq" id="WP_128561101.1">
    <property type="nucleotide sequence ID" value="NZ_BPQH01000002.1"/>
</dbReference>
<dbReference type="GO" id="GO:0016779">
    <property type="term" value="F:nucleotidyltransferase activity"/>
    <property type="evidence" value="ECO:0007669"/>
    <property type="project" value="UniProtKB-KW"/>
</dbReference>
<dbReference type="Pfam" id="PF09837">
    <property type="entry name" value="DUF2064"/>
    <property type="match status" value="1"/>
</dbReference>
<dbReference type="SUPFAM" id="SSF53448">
    <property type="entry name" value="Nucleotide-diphospho-sugar transferases"/>
    <property type="match status" value="1"/>
</dbReference>
<reference evidence="2" key="1">
    <citation type="journal article" date="2021" name="Front. Microbiol.">
        <title>Comprehensive Comparative Genomics and Phenotyping of Methylobacterium Species.</title>
        <authorList>
            <person name="Alessa O."/>
            <person name="Ogura Y."/>
            <person name="Fujitani Y."/>
            <person name="Takami H."/>
            <person name="Hayashi T."/>
            <person name="Sahin N."/>
            <person name="Tani A."/>
        </authorList>
    </citation>
    <scope>NUCLEOTIDE SEQUENCE</scope>
    <source>
        <strain evidence="2">KCTC 52305</strain>
    </source>
</reference>
<keyword evidence="2" id="KW-0808">Transferase</keyword>
<feature type="region of interest" description="Disordered" evidence="1">
    <location>
        <begin position="189"/>
        <end position="209"/>
    </location>
</feature>
<dbReference type="PANTHER" id="PTHR36529:SF1">
    <property type="entry name" value="GLYCOSYLTRANSFERASE"/>
    <property type="match status" value="1"/>
</dbReference>
<keyword evidence="3" id="KW-1185">Reference proteome</keyword>
<name>A0ABQ4QU12_9HYPH</name>